<dbReference type="AlphaFoldDB" id="A0A180GNY9"/>
<sequence length="710" mass="79198">MTKNPPKLKKTTAPPNTINPHAPSYPGPSKGKHPARNVNNGPRGVRKNPILTVPSQPQPQNPTPVVQSNPHFALSHINSSTSRPSLSKYIDPHRPPPPSPPPQIPQFLSQDHQIIYGSNISLHTAPPLSKESSPSHYLNSSSEISLPGSQSIAPETSRSGDTIPWHKATVKKLTRIIQLMFPSVEFKGSPGKALLTQYFKEHVAPVFALYFETTGEKPVADNQNHDINVDHIQVKEFDPNLPSSTKAIIGALICKVNPQINTRNLNKGPLIALFYQVYNLSPFQPVHPFSVVPAPIGSPLLEQQRRNQIRFALQCYFPNLFVPLECDHRELVAIYELFILEDRTHENRVQENTHYYWFDPNIPAKYLIISEFFTYHLENINNKKSAKRSNTKKIVKKSGQRQGKRKRSPMPPHRQTRRLCLCSECARSTHKSNGVYRPGKFLTYHTVTRHLLKDRTSAPARQNPNLQRSLVNLLAPNQTTPPQSQVIPSLPQRTASPGIISLDQNPMIIHAMVSTTVLYLLEHVPARAVECQLQSTLDLITPFLLQSSTDPPINAETISKIPHTINPVMSALGLNTDITHLISCPACFATYPIHSAPPSCTLTLTDELPGHPASCGTPLFITKPLVNPVACRRFSFQPFSSWLARFLSRPGIEDLLDMSLASSQENYDPNCVRNIHESSQWKKFQGVNGQPFTAQSGNLSFGMFVEAINP</sequence>
<accession>A0A180GNY9</accession>
<feature type="compositionally biased region" description="Basic residues" evidence="1">
    <location>
        <begin position="384"/>
        <end position="408"/>
    </location>
</feature>
<evidence type="ECO:0000313" key="4">
    <source>
        <dbReference type="Proteomes" id="UP000005240"/>
    </source>
</evidence>
<reference evidence="3 4" key="3">
    <citation type="journal article" date="2017" name="G3 (Bethesda)">
        <title>Comparative analysis highlights variable genome content of wheat rusts and divergence of the mating loci.</title>
        <authorList>
            <person name="Cuomo C.A."/>
            <person name="Bakkeren G."/>
            <person name="Khalil H.B."/>
            <person name="Panwar V."/>
            <person name="Joly D."/>
            <person name="Linning R."/>
            <person name="Sakthikumar S."/>
            <person name="Song X."/>
            <person name="Adiconis X."/>
            <person name="Fan L."/>
            <person name="Goldberg J.M."/>
            <person name="Levin J.Z."/>
            <person name="Young S."/>
            <person name="Zeng Q."/>
            <person name="Anikster Y."/>
            <person name="Bruce M."/>
            <person name="Wang M."/>
            <person name="Yin C."/>
            <person name="McCallum B."/>
            <person name="Szabo L.J."/>
            <person name="Hulbert S."/>
            <person name="Chen X."/>
            <person name="Fellers J.P."/>
        </authorList>
    </citation>
    <scope>NUCLEOTIDE SEQUENCE</scope>
    <source>
        <strain evidence="4">Isolate 1-1 / race 1 (BBBD)</strain>
        <strain evidence="3">isolate 1-1 / race 1 (BBBD)</strain>
    </source>
</reference>
<feature type="region of interest" description="Disordered" evidence="1">
    <location>
        <begin position="1"/>
        <end position="106"/>
    </location>
</feature>
<dbReference type="EnsemblFungi" id="PTTG_27048-t43_1">
    <property type="protein sequence ID" value="PTTG_27048-t43_1-p1"/>
    <property type="gene ID" value="PTTG_27048"/>
</dbReference>
<reference evidence="2" key="1">
    <citation type="submission" date="2009-11" db="EMBL/GenBank/DDBJ databases">
        <authorList>
            <consortium name="The Broad Institute Genome Sequencing Platform"/>
            <person name="Ward D."/>
            <person name="Feldgarden M."/>
            <person name="Earl A."/>
            <person name="Young S.K."/>
            <person name="Zeng Q."/>
            <person name="Koehrsen M."/>
            <person name="Alvarado L."/>
            <person name="Berlin A."/>
            <person name="Bochicchio J."/>
            <person name="Borenstein D."/>
            <person name="Chapman S.B."/>
            <person name="Chen Z."/>
            <person name="Engels R."/>
            <person name="Freedman E."/>
            <person name="Gellesch M."/>
            <person name="Goldberg J."/>
            <person name="Griggs A."/>
            <person name="Gujja S."/>
            <person name="Heilman E."/>
            <person name="Heiman D."/>
            <person name="Hepburn T."/>
            <person name="Howarth C."/>
            <person name="Jen D."/>
            <person name="Larson L."/>
            <person name="Lewis B."/>
            <person name="Mehta T."/>
            <person name="Park D."/>
            <person name="Pearson M."/>
            <person name="Roberts A."/>
            <person name="Saif S."/>
            <person name="Shea T."/>
            <person name="Shenoy N."/>
            <person name="Sisk P."/>
            <person name="Stolte C."/>
            <person name="Sykes S."/>
            <person name="Thomson T."/>
            <person name="Walk T."/>
            <person name="White J."/>
            <person name="Yandava C."/>
            <person name="Izard J."/>
            <person name="Baranova O.V."/>
            <person name="Blanton J.M."/>
            <person name="Tanner A.C."/>
            <person name="Dewhirst F.E."/>
            <person name="Haas B."/>
            <person name="Nusbaum C."/>
            <person name="Birren B."/>
        </authorList>
    </citation>
    <scope>NUCLEOTIDE SEQUENCE [LARGE SCALE GENOMIC DNA]</scope>
    <source>
        <strain evidence="2">1-1 BBBD Race 1</strain>
    </source>
</reference>
<dbReference type="Proteomes" id="UP000005240">
    <property type="component" value="Unassembled WGS sequence"/>
</dbReference>
<evidence type="ECO:0000313" key="3">
    <source>
        <dbReference type="EnsemblFungi" id="PTTG_27048-t43_1-p1"/>
    </source>
</evidence>
<protein>
    <submittedName>
        <fullName evidence="2 3">Uncharacterized protein</fullName>
    </submittedName>
</protein>
<organism evidence="2">
    <name type="scientific">Puccinia triticina (isolate 1-1 / race 1 (BBBD))</name>
    <name type="common">Brown leaf rust fungus</name>
    <dbReference type="NCBI Taxonomy" id="630390"/>
    <lineage>
        <taxon>Eukaryota</taxon>
        <taxon>Fungi</taxon>
        <taxon>Dikarya</taxon>
        <taxon>Basidiomycota</taxon>
        <taxon>Pucciniomycotina</taxon>
        <taxon>Pucciniomycetes</taxon>
        <taxon>Pucciniales</taxon>
        <taxon>Pucciniaceae</taxon>
        <taxon>Puccinia</taxon>
    </lineage>
</organism>
<feature type="compositionally biased region" description="Basic residues" evidence="1">
    <location>
        <begin position="1"/>
        <end position="10"/>
    </location>
</feature>
<gene>
    <name evidence="2" type="ORF">PTTG_27048</name>
</gene>
<evidence type="ECO:0000256" key="1">
    <source>
        <dbReference type="SAM" id="MobiDB-lite"/>
    </source>
</evidence>
<reference evidence="3" key="4">
    <citation type="submission" date="2025-05" db="UniProtKB">
        <authorList>
            <consortium name="EnsemblFungi"/>
        </authorList>
    </citation>
    <scope>IDENTIFICATION</scope>
    <source>
        <strain evidence="3">isolate 1-1 / race 1 (BBBD)</strain>
    </source>
</reference>
<dbReference type="VEuPathDB" id="FungiDB:PTTG_27048"/>
<dbReference type="OrthoDB" id="2506343at2759"/>
<proteinExistence type="predicted"/>
<name>A0A180GNY9_PUCT1</name>
<feature type="compositionally biased region" description="Polar residues" evidence="1">
    <location>
        <begin position="76"/>
        <end position="85"/>
    </location>
</feature>
<evidence type="ECO:0000313" key="2">
    <source>
        <dbReference type="EMBL" id="OAV94178.1"/>
    </source>
</evidence>
<feature type="compositionally biased region" description="Pro residues" evidence="1">
    <location>
        <begin position="95"/>
        <end position="104"/>
    </location>
</feature>
<reference evidence="2" key="2">
    <citation type="submission" date="2016-05" db="EMBL/GenBank/DDBJ databases">
        <title>Comparative analysis highlights variable genome content of wheat rusts and divergence of the mating loci.</title>
        <authorList>
            <person name="Cuomo C.A."/>
            <person name="Bakkeren G."/>
            <person name="Szabo L."/>
            <person name="Khalil H."/>
            <person name="Joly D."/>
            <person name="Goldberg J."/>
            <person name="Young S."/>
            <person name="Zeng Q."/>
            <person name="Fellers J."/>
        </authorList>
    </citation>
    <scope>NUCLEOTIDE SEQUENCE [LARGE SCALE GENOMIC DNA]</scope>
    <source>
        <strain evidence="2">1-1 BBBD Race 1</strain>
    </source>
</reference>
<feature type="compositionally biased region" description="Polar residues" evidence="1">
    <location>
        <begin position="130"/>
        <end position="160"/>
    </location>
</feature>
<feature type="region of interest" description="Disordered" evidence="1">
    <location>
        <begin position="123"/>
        <end position="161"/>
    </location>
</feature>
<dbReference type="EMBL" id="ADAS02000042">
    <property type="protein sequence ID" value="OAV94178.1"/>
    <property type="molecule type" value="Genomic_DNA"/>
</dbReference>
<keyword evidence="4" id="KW-1185">Reference proteome</keyword>
<dbReference type="STRING" id="630390.A0A180GNY9"/>
<feature type="region of interest" description="Disordered" evidence="1">
    <location>
        <begin position="384"/>
        <end position="415"/>
    </location>
</feature>